<feature type="region of interest" description="Disordered" evidence="1">
    <location>
        <begin position="557"/>
        <end position="638"/>
    </location>
</feature>
<evidence type="ECO:0000256" key="1">
    <source>
        <dbReference type="SAM" id="MobiDB-lite"/>
    </source>
</evidence>
<evidence type="ECO:0000259" key="2">
    <source>
        <dbReference type="PROSITE" id="PS50011"/>
    </source>
</evidence>
<dbReference type="InterPro" id="IPR056002">
    <property type="entry name" value="DUF7580"/>
</dbReference>
<feature type="region of interest" description="Disordered" evidence="1">
    <location>
        <begin position="320"/>
        <end position="340"/>
    </location>
</feature>
<dbReference type="Gene3D" id="1.10.510.10">
    <property type="entry name" value="Transferase(Phosphotransferase) domain 1"/>
    <property type="match status" value="1"/>
</dbReference>
<feature type="compositionally biased region" description="Basic and acidic residues" evidence="1">
    <location>
        <begin position="563"/>
        <end position="587"/>
    </location>
</feature>
<gene>
    <name evidence="3" type="ORF">HETSPECPRED_002674</name>
</gene>
<feature type="compositionally biased region" description="Basic and acidic residues" evidence="1">
    <location>
        <begin position="627"/>
        <end position="638"/>
    </location>
</feature>
<dbReference type="GO" id="GO:0005524">
    <property type="term" value="F:ATP binding"/>
    <property type="evidence" value="ECO:0007669"/>
    <property type="project" value="InterPro"/>
</dbReference>
<dbReference type="InterPro" id="IPR011009">
    <property type="entry name" value="Kinase-like_dom_sf"/>
</dbReference>
<accession>A0A8H3PGP5</accession>
<feature type="region of interest" description="Disordered" evidence="1">
    <location>
        <begin position="1126"/>
        <end position="1178"/>
    </location>
</feature>
<dbReference type="PANTHER" id="PTHR37542">
    <property type="entry name" value="HELO DOMAIN-CONTAINING PROTEIN-RELATED"/>
    <property type="match status" value="1"/>
</dbReference>
<organism evidence="3 4">
    <name type="scientific">Heterodermia speciosa</name>
    <dbReference type="NCBI Taxonomy" id="116794"/>
    <lineage>
        <taxon>Eukaryota</taxon>
        <taxon>Fungi</taxon>
        <taxon>Dikarya</taxon>
        <taxon>Ascomycota</taxon>
        <taxon>Pezizomycotina</taxon>
        <taxon>Lecanoromycetes</taxon>
        <taxon>OSLEUM clade</taxon>
        <taxon>Lecanoromycetidae</taxon>
        <taxon>Caliciales</taxon>
        <taxon>Physciaceae</taxon>
        <taxon>Heterodermia</taxon>
    </lineage>
</organism>
<dbReference type="PROSITE" id="PS50011">
    <property type="entry name" value="PROTEIN_KINASE_DOM"/>
    <property type="match status" value="1"/>
</dbReference>
<sequence>MEALRHTLLPRRLTQIYADTKKSYEHVVRTNQIRGSSQSSPTDRKLRIQKDRLIAWGLEWADSGASHAGDIDDSLDRAGISDLVESIMTSINELLDEAERLQSSTTFSLPGSFPDDKSLVKAEIKQSDRDAARLDDIVRDITTSIDTLCDLSRSQQGLRQPPILPEPSHIRAEPEKNRTKMDEDAKPSYPPAQRARASGPDPSPILSNYIDFHLLRIPRDMAAGPSPPSYESAAARPDDRISAFLQDGHSEFPVVLEYASTLDSSSSTDSLKRRGKEMVESLRAPPQTPDHQGIYVGAMELLGWFEDPHQSRYGLVYRTPKNGTDEKSHHPPRSHMSQHQQSANLLCFLQHSGDTETLNIPSLEDRFRLAYNLASSLYHFHAQGTTHRNLNSNNVMFFFSGPPRGYAKEPEPWKEGAIRKPFLASFDQSDEDALDGQEEPFISSIYRHPRTNRGERSAYKPAYDLYSLGIILIEIGLWMPISRLWKTRYSRSDFKVRLQRVYIRKLAAKCGTTYMRVVENCLRAADESSRDRTRPARPRTDIYWDAVKPLEKCCMIDDEDDASHDPDDGLTEARKLSHRQSSTDEQHQPFAPIPSPEITASNQNEPLDRPAEPEPVVMDSTESLGNHGEEADVLPHEKPDIKASKTPCKCKVWSHELPMACSAYWNSTMCPKLDRMLQKVIDRWESYSIDLFMSGETPEAARPTIYMMCASTDKARKALQYLNRDKNLFDIKVVKGQITRSKAGKRRRPAKKGKQPASQGYQKGLSYRRYQQRPVCGASIGAYLDSHHLPPVSFGGTVLVDGEPYGMSVHHMLENEEVDMGLDHIVDINRSMAPRTEAAEGDDNSSIHSIGPEGLPEALYPFEIEDDEDEGYQSEGDPDTWLSELLESEDFVHHESNDEEVDMGDTDGIEPGGGEALIVTQPAIDDVEAGFFPNEQDMDDDHLSSHSLGHIHASSGIKRSRRGAISHEVDWALIKMTSHRMQTRNVIAGGGQHCTAKPAVPSAHAGNNPSYPSEVVKSEELGGLEVHAIGRTSGLQAGRILPAMSMIKLPGRISSSQSWTVMGNFGAGGDSGAWVVDNATNRVCAHVLAFSERNNTAYISPMEILLEDMAHKLQAPVTLPVDPCAQTSASASKAQHPTSTITPRRPVSRPSSAVVQSSYSSPDTPPPSPPVATSPSPHLVREMSSLSLLGEGKAEDLEAREKPRKGCDDLKCIERIETWGRGFTGSSVRATNLKRRSGGIPAGG</sequence>
<feature type="region of interest" description="Disordered" evidence="1">
    <location>
        <begin position="739"/>
        <end position="763"/>
    </location>
</feature>
<dbReference type="Proteomes" id="UP000664521">
    <property type="component" value="Unassembled WGS sequence"/>
</dbReference>
<proteinExistence type="predicted"/>
<feature type="domain" description="Protein kinase" evidence="2">
    <location>
        <begin position="241"/>
        <end position="544"/>
    </location>
</feature>
<feature type="compositionally biased region" description="Basic residues" evidence="1">
    <location>
        <begin position="742"/>
        <end position="754"/>
    </location>
</feature>
<dbReference type="SUPFAM" id="SSF56112">
    <property type="entry name" value="Protein kinase-like (PK-like)"/>
    <property type="match status" value="1"/>
</dbReference>
<comment type="caution">
    <text evidence="3">The sequence shown here is derived from an EMBL/GenBank/DDBJ whole genome shotgun (WGS) entry which is preliminary data.</text>
</comment>
<feature type="compositionally biased region" description="Polar residues" evidence="1">
    <location>
        <begin position="1126"/>
        <end position="1136"/>
    </location>
</feature>
<feature type="compositionally biased region" description="Low complexity" evidence="1">
    <location>
        <begin position="1137"/>
        <end position="1162"/>
    </location>
</feature>
<dbReference type="GO" id="GO:0004672">
    <property type="term" value="F:protein kinase activity"/>
    <property type="evidence" value="ECO:0007669"/>
    <property type="project" value="InterPro"/>
</dbReference>
<feature type="region of interest" description="Disordered" evidence="1">
    <location>
        <begin position="836"/>
        <end position="855"/>
    </location>
</feature>
<feature type="compositionally biased region" description="Basic and acidic residues" evidence="1">
    <location>
        <begin position="168"/>
        <end position="186"/>
    </location>
</feature>
<feature type="region of interest" description="Disordered" evidence="1">
    <location>
        <begin position="154"/>
        <end position="203"/>
    </location>
</feature>
<keyword evidence="4" id="KW-1185">Reference proteome</keyword>
<name>A0A8H3PGP5_9LECA</name>
<evidence type="ECO:0000313" key="4">
    <source>
        <dbReference type="Proteomes" id="UP000664521"/>
    </source>
</evidence>
<dbReference type="PANTHER" id="PTHR37542:SF2">
    <property type="entry name" value="PROTEIN KINASE DOMAIN-CONTAINING PROTEIN"/>
    <property type="match status" value="1"/>
</dbReference>
<dbReference type="InterPro" id="IPR000719">
    <property type="entry name" value="Prot_kinase_dom"/>
</dbReference>
<evidence type="ECO:0000313" key="3">
    <source>
        <dbReference type="EMBL" id="CAF9940906.1"/>
    </source>
</evidence>
<dbReference type="Pfam" id="PF24476">
    <property type="entry name" value="DUF7580"/>
    <property type="match status" value="1"/>
</dbReference>
<dbReference type="OrthoDB" id="5418235at2759"/>
<protein>
    <recommendedName>
        <fullName evidence="2">Protein kinase domain-containing protein</fullName>
    </recommendedName>
</protein>
<feature type="compositionally biased region" description="Pro residues" evidence="1">
    <location>
        <begin position="1163"/>
        <end position="1172"/>
    </location>
</feature>
<dbReference type="EMBL" id="CAJPDS010000167">
    <property type="protein sequence ID" value="CAF9940906.1"/>
    <property type="molecule type" value="Genomic_DNA"/>
</dbReference>
<dbReference type="AlphaFoldDB" id="A0A8H3PGP5"/>
<reference evidence="3" key="1">
    <citation type="submission" date="2021-03" db="EMBL/GenBank/DDBJ databases">
        <authorList>
            <person name="Tagirdzhanova G."/>
        </authorList>
    </citation>
    <scope>NUCLEOTIDE SEQUENCE</scope>
</reference>